<evidence type="ECO:0000256" key="1">
    <source>
        <dbReference type="SAM" id="Phobius"/>
    </source>
</evidence>
<name>A0ABX4EKK2_SEGBR</name>
<accession>A0ABX4EKK2</accession>
<keyword evidence="1" id="KW-1133">Transmembrane helix</keyword>
<dbReference type="EMBL" id="NPJF01000030">
    <property type="protein sequence ID" value="OYP55316.1"/>
    <property type="molecule type" value="Genomic_DNA"/>
</dbReference>
<organism evidence="2 3">
    <name type="scientific">Segatella bryantii</name>
    <name type="common">Prevotella bryantii</name>
    <dbReference type="NCBI Taxonomy" id="77095"/>
    <lineage>
        <taxon>Bacteria</taxon>
        <taxon>Pseudomonadati</taxon>
        <taxon>Bacteroidota</taxon>
        <taxon>Bacteroidia</taxon>
        <taxon>Bacteroidales</taxon>
        <taxon>Prevotellaceae</taxon>
        <taxon>Segatella</taxon>
    </lineage>
</organism>
<feature type="transmembrane region" description="Helical" evidence="1">
    <location>
        <begin position="56"/>
        <end position="74"/>
    </location>
</feature>
<keyword evidence="3" id="KW-1185">Reference proteome</keyword>
<feature type="transmembrane region" description="Helical" evidence="1">
    <location>
        <begin position="119"/>
        <end position="143"/>
    </location>
</feature>
<keyword evidence="1" id="KW-0812">Transmembrane</keyword>
<reference evidence="2 3" key="1">
    <citation type="submission" date="2017-08" db="EMBL/GenBank/DDBJ databases">
        <title>Comparative genomics of non-oral Prevotella species.</title>
        <authorList>
            <person name="Accetto T."/>
            <person name="Nograsek B."/>
            <person name="Avgustin G."/>
        </authorList>
    </citation>
    <scope>NUCLEOTIDE SEQUENCE [LARGE SCALE GENOMIC DNA]</scope>
    <source>
        <strain evidence="2 3">TC1-1</strain>
    </source>
</reference>
<feature type="transmembrane region" description="Helical" evidence="1">
    <location>
        <begin position="189"/>
        <end position="210"/>
    </location>
</feature>
<dbReference type="Proteomes" id="UP000216189">
    <property type="component" value="Unassembled WGS sequence"/>
</dbReference>
<evidence type="ECO:0008006" key="4">
    <source>
        <dbReference type="Google" id="ProtNLM"/>
    </source>
</evidence>
<evidence type="ECO:0000313" key="3">
    <source>
        <dbReference type="Proteomes" id="UP000216189"/>
    </source>
</evidence>
<evidence type="ECO:0000313" key="2">
    <source>
        <dbReference type="EMBL" id="OYP55316.1"/>
    </source>
</evidence>
<proteinExistence type="predicted"/>
<feature type="transmembrane region" description="Helical" evidence="1">
    <location>
        <begin position="27"/>
        <end position="44"/>
    </location>
</feature>
<gene>
    <name evidence="2" type="ORF">CIK91_07325</name>
</gene>
<feature type="transmembrane region" description="Helical" evidence="1">
    <location>
        <begin position="83"/>
        <end position="107"/>
    </location>
</feature>
<sequence>MFAAVRWFHVCPGAKENKTYFHPDRKIMTVFYTIPIILFPYMFNPASHTSWLLVKSYYPLTHFFYCAVLLFNYFGKVKQWKRWYLSGMISSIMVFLSVILLFVVALWPNLQISAAMENLLTRGCIVVGLLMTVYCGMAMWQVWQWICEYNTDNFSNIDDFPLTYAHFVLGIPVVHALLVWSIVLFDSPTWLAAIQFLLSVFNVIFLISILPSKRKGNLFDYAPTEEQPHTCCIEKAVKAERKLKEIPQQTRKRISDGIERVLVKQRLYLNPNLSLKEVVEGCGYSQAYVSRVLREQYGGFYDYVNLLRCRHVDNYAKQHPEVTMEESIIKSGFKNRQTYYRIKKHLFSNDAPAD</sequence>
<comment type="caution">
    <text evidence="2">The sequence shown here is derived from an EMBL/GenBank/DDBJ whole genome shotgun (WGS) entry which is preliminary data.</text>
</comment>
<dbReference type="Gene3D" id="1.10.10.60">
    <property type="entry name" value="Homeodomain-like"/>
    <property type="match status" value="1"/>
</dbReference>
<keyword evidence="1" id="KW-0472">Membrane</keyword>
<protein>
    <recommendedName>
        <fullName evidence="4">HTH araC/xylS-type domain-containing protein</fullName>
    </recommendedName>
</protein>
<feature type="transmembrane region" description="Helical" evidence="1">
    <location>
        <begin position="164"/>
        <end position="183"/>
    </location>
</feature>